<accession>A0ABN4QNJ5</accession>
<proteinExistence type="predicted"/>
<dbReference type="Proteomes" id="UP000078551">
    <property type="component" value="Plasmid pRphaN771a"/>
</dbReference>
<dbReference type="SMART" id="SM00849">
    <property type="entry name" value="Lactamase_B"/>
    <property type="match status" value="1"/>
</dbReference>
<name>A0ABN4QNJ5_9HYPH</name>
<keyword evidence="2" id="KW-0614">Plasmid</keyword>
<evidence type="ECO:0000259" key="1">
    <source>
        <dbReference type="SMART" id="SM00849"/>
    </source>
</evidence>
<organism evidence="2 3">
    <name type="scientific">Rhizobium phaseoli</name>
    <dbReference type="NCBI Taxonomy" id="396"/>
    <lineage>
        <taxon>Bacteria</taxon>
        <taxon>Pseudomonadati</taxon>
        <taxon>Pseudomonadota</taxon>
        <taxon>Alphaproteobacteria</taxon>
        <taxon>Hyphomicrobiales</taxon>
        <taxon>Rhizobiaceae</taxon>
        <taxon>Rhizobium/Agrobacterium group</taxon>
        <taxon>Rhizobium</taxon>
    </lineage>
</organism>
<protein>
    <submittedName>
        <fullName evidence="2">RNA-metabolising metallo-beta-lactamase hydrolase protein</fullName>
    </submittedName>
</protein>
<sequence>MSDGLQICIHKGTDQIGGSCVELQCAGKRIVVDLGLPLDAELEATNLPDIPSINSDDASLVGLLLSHGHRDHWGLLPKLPPAVNIHLGRKTLSIMTAAAPFIPGGYAPAASATYSDGQTFDLGPFKITPYLMDHSGFDAYGFLIEAGGKRVYYSGDIRGHGRKAALFERFIKSPPGNIDVLLMEGSSLGRLRDEERFETETDIETRLFDVMKTTSGMVLVACSAQNIDRVVSVYRAAKRSDRQLLVDAYAAEVLKATDTKSIPKPTLEWGDVKVYIPQAQRRFLKEKNIASLVDAYKGRRVFPEALPGEAARSVMIIRPWMLHDLARAGALDGATAVWSQWDGYLKDEAGIKFVEACAASFIRFETIHTSGHADPHDLKRFSEAVSPKKLVPIHTFHPEQFEGLFANVVRSSDGEWFSA</sequence>
<feature type="domain" description="Metallo-beta-lactamase" evidence="1">
    <location>
        <begin position="17"/>
        <end position="206"/>
    </location>
</feature>
<evidence type="ECO:0000313" key="2">
    <source>
        <dbReference type="EMBL" id="ANL87050.1"/>
    </source>
</evidence>
<geneLocation type="plasmid" evidence="2 3">
    <name>pRphaN771a</name>
</geneLocation>
<evidence type="ECO:0000313" key="3">
    <source>
        <dbReference type="Proteomes" id="UP000078551"/>
    </source>
</evidence>
<keyword evidence="3" id="KW-1185">Reference proteome</keyword>
<dbReference type="Gene3D" id="3.60.15.10">
    <property type="entry name" value="Ribonuclease Z/Hydroxyacylglutathione hydrolase-like"/>
    <property type="match status" value="2"/>
</dbReference>
<dbReference type="Pfam" id="PF07521">
    <property type="entry name" value="RMMBL"/>
    <property type="match status" value="1"/>
</dbReference>
<dbReference type="SUPFAM" id="SSF56281">
    <property type="entry name" value="Metallo-hydrolase/oxidoreductase"/>
    <property type="match status" value="1"/>
</dbReference>
<dbReference type="InterPro" id="IPR001279">
    <property type="entry name" value="Metallo-B-lactamas"/>
</dbReference>
<dbReference type="EMBL" id="CP013569">
    <property type="protein sequence ID" value="ANL87050.1"/>
    <property type="molecule type" value="Genomic_DNA"/>
</dbReference>
<dbReference type="PANTHER" id="PTHR43694">
    <property type="entry name" value="RIBONUCLEASE J"/>
    <property type="match status" value="1"/>
</dbReference>
<keyword evidence="2" id="KW-0378">Hydrolase</keyword>
<dbReference type="InterPro" id="IPR011108">
    <property type="entry name" value="RMMBL"/>
</dbReference>
<reference evidence="2 3" key="1">
    <citation type="submission" date="2015-11" db="EMBL/GenBank/DDBJ databases">
        <title>The limits of bacterial species coexistence and the symbiotic plasmid transference in sympatric Rhizobium populations.</title>
        <authorList>
            <person name="Perez-Carrascal O.M."/>
            <person name="VanInsberghe D."/>
            <person name="Juarez S."/>
            <person name="Polz M.F."/>
            <person name="Vinuesa P."/>
            <person name="Gonzalez V."/>
        </authorList>
    </citation>
    <scope>NUCLEOTIDE SEQUENCE [LARGE SCALE GENOMIC DNA]</scope>
    <source>
        <strain evidence="2 3">N771</strain>
        <plasmid evidence="2 3">pRphaN771a</plasmid>
    </source>
</reference>
<dbReference type="Pfam" id="PF12706">
    <property type="entry name" value="Lactamase_B_2"/>
    <property type="match status" value="1"/>
</dbReference>
<dbReference type="GO" id="GO:0016787">
    <property type="term" value="F:hydrolase activity"/>
    <property type="evidence" value="ECO:0007669"/>
    <property type="project" value="UniProtKB-KW"/>
</dbReference>
<dbReference type="PANTHER" id="PTHR43694:SF1">
    <property type="entry name" value="RIBONUCLEASE J"/>
    <property type="match status" value="1"/>
</dbReference>
<gene>
    <name evidence="2" type="ORF">AMC81_PA00026</name>
</gene>
<dbReference type="RefSeq" id="WP_081278359.1">
    <property type="nucleotide sequence ID" value="NZ_CP013569.1"/>
</dbReference>
<dbReference type="InterPro" id="IPR036866">
    <property type="entry name" value="RibonucZ/Hydroxyglut_hydro"/>
</dbReference>
<dbReference type="CDD" id="cd07732">
    <property type="entry name" value="metallo-hydrolase-like_MBL-fold"/>
    <property type="match status" value="1"/>
</dbReference>